<name>A0A1H3J184_9FIRM</name>
<proteinExistence type="predicted"/>
<dbReference type="EMBL" id="FNPV01000001">
    <property type="protein sequence ID" value="SDY33716.1"/>
    <property type="molecule type" value="Genomic_DNA"/>
</dbReference>
<dbReference type="Gene3D" id="1.20.1050.140">
    <property type="match status" value="1"/>
</dbReference>
<dbReference type="Pfam" id="PF02754">
    <property type="entry name" value="CCG"/>
    <property type="match status" value="2"/>
</dbReference>
<evidence type="ECO:0000256" key="1">
    <source>
        <dbReference type="ARBA" id="ARBA00023002"/>
    </source>
</evidence>
<evidence type="ECO:0000313" key="3">
    <source>
        <dbReference type="EMBL" id="SDY33716.1"/>
    </source>
</evidence>
<dbReference type="InterPro" id="IPR051278">
    <property type="entry name" value="HdrB/HdrD_reductase"/>
</dbReference>
<dbReference type="PANTHER" id="PTHR42947:SF1">
    <property type="entry name" value="COB--COM HETERODISULFIDE REDUCTASE SUBUNIT B 1"/>
    <property type="match status" value="1"/>
</dbReference>
<evidence type="ECO:0000313" key="4">
    <source>
        <dbReference type="Proteomes" id="UP000199230"/>
    </source>
</evidence>
<dbReference type="GO" id="GO:0016491">
    <property type="term" value="F:oxidoreductase activity"/>
    <property type="evidence" value="ECO:0007669"/>
    <property type="project" value="UniProtKB-KW"/>
</dbReference>
<feature type="domain" description="Cysteine-rich" evidence="2">
    <location>
        <begin position="146"/>
        <end position="234"/>
    </location>
</feature>
<evidence type="ECO:0000259" key="2">
    <source>
        <dbReference type="Pfam" id="PF02754"/>
    </source>
</evidence>
<dbReference type="OrthoDB" id="9777685at2"/>
<gene>
    <name evidence="3" type="ORF">SAMN05192546_101377</name>
</gene>
<dbReference type="InterPro" id="IPR004017">
    <property type="entry name" value="Cys_rich_dom"/>
</dbReference>
<sequence length="285" mass="32027">MLGYYPGCTVRAQKEDGFEQESLAILAALGIEAKELKEWECCGAVYPLAQDEYVGLLASVRALVQTEEEQQEGLLTLCSACYHVLKRVNYRMKNDEEAQKRVGNYLETEYQGQTKVLHLMEVLRDYVGMKKLKEMVTTPLEGEKIASYYGCLFLRPQKEINLVDGENPQLMEEIVRTLGAETVTYPYSTDCCGSYHTCQEEGVSRQMSLKLVESAKRAGATQMITACPLCKYNLEKCQEKIEETDRLPINYMTVPIVEAMGGMEALERKGEAYAHSAENSSQSTA</sequence>
<organism evidence="3 4">
    <name type="scientific">Tindallia californiensis</name>
    <dbReference type="NCBI Taxonomy" id="159292"/>
    <lineage>
        <taxon>Bacteria</taxon>
        <taxon>Bacillati</taxon>
        <taxon>Bacillota</taxon>
        <taxon>Clostridia</taxon>
        <taxon>Peptostreptococcales</taxon>
        <taxon>Tindalliaceae</taxon>
        <taxon>Tindallia</taxon>
    </lineage>
</organism>
<reference evidence="3 4" key="1">
    <citation type="submission" date="2016-10" db="EMBL/GenBank/DDBJ databases">
        <authorList>
            <person name="de Groot N.N."/>
        </authorList>
    </citation>
    <scope>NUCLEOTIDE SEQUENCE [LARGE SCALE GENOMIC DNA]</scope>
    <source>
        <strain evidence="3 4">APO</strain>
    </source>
</reference>
<dbReference type="STRING" id="159292.SAMN05192546_101377"/>
<dbReference type="RefSeq" id="WP_093310408.1">
    <property type="nucleotide sequence ID" value="NZ_FNPV01000001.1"/>
</dbReference>
<dbReference type="AlphaFoldDB" id="A0A1H3J184"/>
<accession>A0A1H3J184</accession>
<keyword evidence="1" id="KW-0560">Oxidoreductase</keyword>
<keyword evidence="4" id="KW-1185">Reference proteome</keyword>
<feature type="domain" description="Cysteine-rich" evidence="2">
    <location>
        <begin position="3"/>
        <end position="86"/>
    </location>
</feature>
<protein>
    <submittedName>
        <fullName evidence="3">Heterodisulfide reductase subunit B</fullName>
    </submittedName>
</protein>
<dbReference type="PANTHER" id="PTHR42947">
    <property type="entry name" value="COB--COM HETERODISULFIDE REDUCTASE SUBUNIT B 1"/>
    <property type="match status" value="1"/>
</dbReference>
<dbReference type="Proteomes" id="UP000199230">
    <property type="component" value="Unassembled WGS sequence"/>
</dbReference>